<accession>A0A0D0APK2</accession>
<dbReference type="Gene3D" id="1.20.1280.50">
    <property type="match status" value="1"/>
</dbReference>
<keyword evidence="3" id="KW-1185">Reference proteome</keyword>
<dbReference type="InParanoid" id="A0A0D0APK2"/>
<proteinExistence type="predicted"/>
<dbReference type="AlphaFoldDB" id="A0A0D0APK2"/>
<sequence>MGYIPRAITLIQLSPELLYLILSPLDAYDLVRVRQTCKALKGLIDNSEILQYVIDLSYFQMISMGPSEMDVPPAICRKRLRQYDAAWQRFEYKRKCTLPSMMLGRDYKFLGGVYGSVGEDRIQFTRLPSATDSNELYCWSHPVDTTTLADFTFCAAQDLLAVVTYSSDPNHAYDIHLRSLVTNDVHTDAPQPILKALGKDIIDGEMIQPAGDLNVQIMGKYISMLMVNIVVSDGMAGDYLQMWDWTSKNGYQFILLFHIGIDDCSFIAEDKFLVIDYHGTVEIYSVVDRSKPPQCTAKLALPSLVNHSSYTNIFTGENMIPGSMFPYSRKSYQPICSFYPSMNDQLIAIHVAVSVTGTMDMNSEPDFHQYSFFIMRSAILELESLFATIHGQPTLNGPKLPWSTWGPQHTTCFRLQRDEVWQSSLYGFRVIEPINVPEVSREHRRLRIRDFNPHIARNYHAQDKSGWHGRLVEGEPINTISCPFTEPLGSALPYREVVSEEVFDVNHTLIDESRILLLKVSCNLYLIPSAYNEV</sequence>
<feature type="domain" description="F-box" evidence="1">
    <location>
        <begin position="7"/>
        <end position="53"/>
    </location>
</feature>
<name>A0A0D0APK2_9AGAM</name>
<dbReference type="Pfam" id="PF12937">
    <property type="entry name" value="F-box-like"/>
    <property type="match status" value="1"/>
</dbReference>
<dbReference type="InterPro" id="IPR001810">
    <property type="entry name" value="F-box_dom"/>
</dbReference>
<reference evidence="2 3" key="1">
    <citation type="submission" date="2014-04" db="EMBL/GenBank/DDBJ databases">
        <authorList>
            <consortium name="DOE Joint Genome Institute"/>
            <person name="Kuo A."/>
            <person name="Ruytinx J."/>
            <person name="Rineau F."/>
            <person name="Colpaert J."/>
            <person name="Kohler A."/>
            <person name="Nagy L.G."/>
            <person name="Floudas D."/>
            <person name="Copeland A."/>
            <person name="Barry K.W."/>
            <person name="Cichocki N."/>
            <person name="Veneault-Fourrey C."/>
            <person name="LaButti K."/>
            <person name="Lindquist E.A."/>
            <person name="Lipzen A."/>
            <person name="Lundell T."/>
            <person name="Morin E."/>
            <person name="Murat C."/>
            <person name="Sun H."/>
            <person name="Tunlid A."/>
            <person name="Henrissat B."/>
            <person name="Grigoriev I.V."/>
            <person name="Hibbett D.S."/>
            <person name="Martin F."/>
            <person name="Nordberg H.P."/>
            <person name="Cantor M.N."/>
            <person name="Hua S.X."/>
        </authorList>
    </citation>
    <scope>NUCLEOTIDE SEQUENCE [LARGE SCALE GENOMIC DNA]</scope>
    <source>
        <strain evidence="2 3">UH-Slu-Lm8-n1</strain>
    </source>
</reference>
<dbReference type="Proteomes" id="UP000054485">
    <property type="component" value="Unassembled WGS sequence"/>
</dbReference>
<evidence type="ECO:0000259" key="1">
    <source>
        <dbReference type="PROSITE" id="PS50181"/>
    </source>
</evidence>
<dbReference type="PROSITE" id="PS50181">
    <property type="entry name" value="FBOX"/>
    <property type="match status" value="1"/>
</dbReference>
<dbReference type="OrthoDB" id="3256413at2759"/>
<dbReference type="HOGENOM" id="CLU_007279_1_0_1"/>
<organism evidence="2 3">
    <name type="scientific">Suillus luteus UH-Slu-Lm8-n1</name>
    <dbReference type="NCBI Taxonomy" id="930992"/>
    <lineage>
        <taxon>Eukaryota</taxon>
        <taxon>Fungi</taxon>
        <taxon>Dikarya</taxon>
        <taxon>Basidiomycota</taxon>
        <taxon>Agaricomycotina</taxon>
        <taxon>Agaricomycetes</taxon>
        <taxon>Agaricomycetidae</taxon>
        <taxon>Boletales</taxon>
        <taxon>Suillineae</taxon>
        <taxon>Suillaceae</taxon>
        <taxon>Suillus</taxon>
    </lineage>
</organism>
<evidence type="ECO:0000313" key="2">
    <source>
        <dbReference type="EMBL" id="KIK43716.1"/>
    </source>
</evidence>
<protein>
    <recommendedName>
        <fullName evidence="1">F-box domain-containing protein</fullName>
    </recommendedName>
</protein>
<reference evidence="3" key="2">
    <citation type="submission" date="2015-01" db="EMBL/GenBank/DDBJ databases">
        <title>Evolutionary Origins and Diversification of the Mycorrhizal Mutualists.</title>
        <authorList>
            <consortium name="DOE Joint Genome Institute"/>
            <consortium name="Mycorrhizal Genomics Consortium"/>
            <person name="Kohler A."/>
            <person name="Kuo A."/>
            <person name="Nagy L.G."/>
            <person name="Floudas D."/>
            <person name="Copeland A."/>
            <person name="Barry K.W."/>
            <person name="Cichocki N."/>
            <person name="Veneault-Fourrey C."/>
            <person name="LaButti K."/>
            <person name="Lindquist E.A."/>
            <person name="Lipzen A."/>
            <person name="Lundell T."/>
            <person name="Morin E."/>
            <person name="Murat C."/>
            <person name="Riley R."/>
            <person name="Ohm R."/>
            <person name="Sun H."/>
            <person name="Tunlid A."/>
            <person name="Henrissat B."/>
            <person name="Grigoriev I.V."/>
            <person name="Hibbett D.S."/>
            <person name="Martin F."/>
        </authorList>
    </citation>
    <scope>NUCLEOTIDE SEQUENCE [LARGE SCALE GENOMIC DNA]</scope>
    <source>
        <strain evidence="3">UH-Slu-Lm8-n1</strain>
    </source>
</reference>
<evidence type="ECO:0000313" key="3">
    <source>
        <dbReference type="Proteomes" id="UP000054485"/>
    </source>
</evidence>
<dbReference type="SUPFAM" id="SSF81383">
    <property type="entry name" value="F-box domain"/>
    <property type="match status" value="1"/>
</dbReference>
<dbReference type="CDD" id="cd09917">
    <property type="entry name" value="F-box_SF"/>
    <property type="match status" value="1"/>
</dbReference>
<dbReference type="SMART" id="SM00256">
    <property type="entry name" value="FBOX"/>
    <property type="match status" value="1"/>
</dbReference>
<gene>
    <name evidence="2" type="ORF">CY34DRAFT_81298</name>
</gene>
<dbReference type="STRING" id="930992.A0A0D0APK2"/>
<dbReference type="InterPro" id="IPR036047">
    <property type="entry name" value="F-box-like_dom_sf"/>
</dbReference>
<dbReference type="EMBL" id="KN835206">
    <property type="protein sequence ID" value="KIK43716.1"/>
    <property type="molecule type" value="Genomic_DNA"/>
</dbReference>